<keyword evidence="3" id="KW-1185">Reference proteome</keyword>
<evidence type="ECO:0008006" key="4">
    <source>
        <dbReference type="Google" id="ProtNLM"/>
    </source>
</evidence>
<evidence type="ECO:0000256" key="1">
    <source>
        <dbReference type="SAM" id="SignalP"/>
    </source>
</evidence>
<dbReference type="InParanoid" id="A0A316V3T8"/>
<sequence>MKTLLLAMLLLGTCCTTSARPIGAKTETYSRDGVLKHLLIQANEKEEAQSAIESQESKMKTKKPINPTRLYDKAKISILNRKKEFHTKNENELSNIMYGGKAKVSTGYLFNRKKYKAIEAHTTPLSDFEYVFDLPPKKKQY</sequence>
<feature type="signal peptide" evidence="1">
    <location>
        <begin position="1"/>
        <end position="19"/>
    </location>
</feature>
<organism evidence="2 3">
    <name type="scientific">Meira miltonrushii</name>
    <dbReference type="NCBI Taxonomy" id="1280837"/>
    <lineage>
        <taxon>Eukaryota</taxon>
        <taxon>Fungi</taxon>
        <taxon>Dikarya</taxon>
        <taxon>Basidiomycota</taxon>
        <taxon>Ustilaginomycotina</taxon>
        <taxon>Exobasidiomycetes</taxon>
        <taxon>Exobasidiales</taxon>
        <taxon>Brachybasidiaceae</taxon>
        <taxon>Meira</taxon>
    </lineage>
</organism>
<reference evidence="2 3" key="1">
    <citation type="journal article" date="2018" name="Mol. Biol. Evol.">
        <title>Broad Genomic Sampling Reveals a Smut Pathogenic Ancestry of the Fungal Clade Ustilaginomycotina.</title>
        <authorList>
            <person name="Kijpornyongpan T."/>
            <person name="Mondo S.J."/>
            <person name="Barry K."/>
            <person name="Sandor L."/>
            <person name="Lee J."/>
            <person name="Lipzen A."/>
            <person name="Pangilinan J."/>
            <person name="LaButti K."/>
            <person name="Hainaut M."/>
            <person name="Henrissat B."/>
            <person name="Grigoriev I.V."/>
            <person name="Spatafora J.W."/>
            <person name="Aime M.C."/>
        </authorList>
    </citation>
    <scope>NUCLEOTIDE SEQUENCE [LARGE SCALE GENOMIC DNA]</scope>
    <source>
        <strain evidence="2 3">MCA 3882</strain>
    </source>
</reference>
<protein>
    <recommendedName>
        <fullName evidence="4">Lipoprotein</fullName>
    </recommendedName>
</protein>
<proteinExistence type="predicted"/>
<feature type="chain" id="PRO_5016287120" description="Lipoprotein" evidence="1">
    <location>
        <begin position="20"/>
        <end position="141"/>
    </location>
</feature>
<evidence type="ECO:0000313" key="3">
    <source>
        <dbReference type="Proteomes" id="UP000245771"/>
    </source>
</evidence>
<accession>A0A316V3T8</accession>
<gene>
    <name evidence="2" type="ORF">FA14DRAFT_158151</name>
</gene>
<name>A0A316V3T8_9BASI</name>
<dbReference type="Proteomes" id="UP000245771">
    <property type="component" value="Unassembled WGS sequence"/>
</dbReference>
<dbReference type="AlphaFoldDB" id="A0A316V3T8"/>
<keyword evidence="1" id="KW-0732">Signal</keyword>
<dbReference type="EMBL" id="KZ819606">
    <property type="protein sequence ID" value="PWN32219.1"/>
    <property type="molecule type" value="Genomic_DNA"/>
</dbReference>
<dbReference type="RefSeq" id="XP_025352521.1">
    <property type="nucleotide sequence ID" value="XM_025497941.1"/>
</dbReference>
<evidence type="ECO:0000313" key="2">
    <source>
        <dbReference type="EMBL" id="PWN32219.1"/>
    </source>
</evidence>
<dbReference type="GeneID" id="37019722"/>